<gene>
    <name evidence="2" type="ORF">Pmani_022767</name>
</gene>
<reference evidence="2" key="1">
    <citation type="submission" date="2023-11" db="EMBL/GenBank/DDBJ databases">
        <title>Genome assemblies of two species of porcelain crab, Petrolisthes cinctipes and Petrolisthes manimaculis (Anomura: Porcellanidae).</title>
        <authorList>
            <person name="Angst P."/>
        </authorList>
    </citation>
    <scope>NUCLEOTIDE SEQUENCE</scope>
    <source>
        <strain evidence="2">PB745_02</strain>
        <tissue evidence="2">Gill</tissue>
    </source>
</reference>
<evidence type="ECO:0000256" key="1">
    <source>
        <dbReference type="SAM" id="MobiDB-lite"/>
    </source>
</evidence>
<evidence type="ECO:0000313" key="2">
    <source>
        <dbReference type="EMBL" id="KAK4305341.1"/>
    </source>
</evidence>
<dbReference type="EMBL" id="JAWZYT010002285">
    <property type="protein sequence ID" value="KAK4305341.1"/>
    <property type="molecule type" value="Genomic_DNA"/>
</dbReference>
<evidence type="ECO:0000313" key="3">
    <source>
        <dbReference type="Proteomes" id="UP001292094"/>
    </source>
</evidence>
<feature type="compositionally biased region" description="Polar residues" evidence="1">
    <location>
        <begin position="17"/>
        <end position="31"/>
    </location>
</feature>
<dbReference type="AlphaFoldDB" id="A0AAE1PCH9"/>
<feature type="region of interest" description="Disordered" evidence="1">
    <location>
        <begin position="1"/>
        <end position="74"/>
    </location>
</feature>
<feature type="compositionally biased region" description="Basic and acidic residues" evidence="1">
    <location>
        <begin position="39"/>
        <end position="74"/>
    </location>
</feature>
<accession>A0AAE1PCH9</accession>
<keyword evidence="3" id="KW-1185">Reference proteome</keyword>
<name>A0AAE1PCH9_9EUCA</name>
<proteinExistence type="predicted"/>
<sequence length="74" mass="8705">MEEVDDRAINFLRPDSHITNTQKEQQLTRTRQGGVYRRKGVEETLKGGKEGRKIERKEGRKEGRREGGKEREKH</sequence>
<protein>
    <submittedName>
        <fullName evidence="2">Uncharacterized protein</fullName>
    </submittedName>
</protein>
<dbReference type="Proteomes" id="UP001292094">
    <property type="component" value="Unassembled WGS sequence"/>
</dbReference>
<comment type="caution">
    <text evidence="2">The sequence shown here is derived from an EMBL/GenBank/DDBJ whole genome shotgun (WGS) entry which is preliminary data.</text>
</comment>
<organism evidence="2 3">
    <name type="scientific">Petrolisthes manimaculis</name>
    <dbReference type="NCBI Taxonomy" id="1843537"/>
    <lineage>
        <taxon>Eukaryota</taxon>
        <taxon>Metazoa</taxon>
        <taxon>Ecdysozoa</taxon>
        <taxon>Arthropoda</taxon>
        <taxon>Crustacea</taxon>
        <taxon>Multicrustacea</taxon>
        <taxon>Malacostraca</taxon>
        <taxon>Eumalacostraca</taxon>
        <taxon>Eucarida</taxon>
        <taxon>Decapoda</taxon>
        <taxon>Pleocyemata</taxon>
        <taxon>Anomura</taxon>
        <taxon>Galatheoidea</taxon>
        <taxon>Porcellanidae</taxon>
        <taxon>Petrolisthes</taxon>
    </lineage>
</organism>